<name>A0AAV9JDY3_9PEZI</name>
<protein>
    <recommendedName>
        <fullName evidence="3">BTB domain-containing protein</fullName>
    </recommendedName>
</protein>
<dbReference type="Proteomes" id="UP001324427">
    <property type="component" value="Unassembled WGS sequence"/>
</dbReference>
<dbReference type="AlphaFoldDB" id="A0AAV9JDY3"/>
<dbReference type="EMBL" id="JAVFHQ010000031">
    <property type="protein sequence ID" value="KAK4543500.1"/>
    <property type="molecule type" value="Genomic_DNA"/>
</dbReference>
<dbReference type="PANTHER" id="PTHR47843">
    <property type="entry name" value="BTB DOMAIN-CONTAINING PROTEIN-RELATED"/>
    <property type="match status" value="1"/>
</dbReference>
<dbReference type="PANTHER" id="PTHR47843:SF5">
    <property type="entry name" value="BTB_POZ DOMAIN PROTEIN"/>
    <property type="match status" value="1"/>
</dbReference>
<keyword evidence="2" id="KW-1185">Reference proteome</keyword>
<dbReference type="Gene3D" id="3.30.710.10">
    <property type="entry name" value="Potassium Channel Kv1.1, Chain A"/>
    <property type="match status" value="1"/>
</dbReference>
<sequence>MPTEAETGCIELHDDDPILIDKMLYFLYHLDYDDTHEGMVTMLLNVRMFAIAEKYLIKDLEELAITKVAATAETQWETPAFATALSEAYTQMTDVRGQLRKALVDIVLDHATDLFDMDAEKHRHFREVAAKTPAFAATVAQLVVRKQVDGEKVPSFHCPNISCHSVFKAVVSDGQGIEMEM</sequence>
<evidence type="ECO:0000313" key="1">
    <source>
        <dbReference type="EMBL" id="KAK4543500.1"/>
    </source>
</evidence>
<reference evidence="1 2" key="1">
    <citation type="submission" date="2021-11" db="EMBL/GenBank/DDBJ databases">
        <title>Black yeast isolated from Biological Soil Crust.</title>
        <authorList>
            <person name="Kurbessoian T."/>
        </authorList>
    </citation>
    <scope>NUCLEOTIDE SEQUENCE [LARGE SCALE GENOMIC DNA]</scope>
    <source>
        <strain evidence="1 2">CCFEE 5522</strain>
    </source>
</reference>
<dbReference type="InterPro" id="IPR011333">
    <property type="entry name" value="SKP1/BTB/POZ_sf"/>
</dbReference>
<organism evidence="1 2">
    <name type="scientific">Oleoguttula mirabilis</name>
    <dbReference type="NCBI Taxonomy" id="1507867"/>
    <lineage>
        <taxon>Eukaryota</taxon>
        <taxon>Fungi</taxon>
        <taxon>Dikarya</taxon>
        <taxon>Ascomycota</taxon>
        <taxon>Pezizomycotina</taxon>
        <taxon>Dothideomycetes</taxon>
        <taxon>Dothideomycetidae</taxon>
        <taxon>Mycosphaerellales</taxon>
        <taxon>Teratosphaeriaceae</taxon>
        <taxon>Oleoguttula</taxon>
    </lineage>
</organism>
<comment type="caution">
    <text evidence="1">The sequence shown here is derived from an EMBL/GenBank/DDBJ whole genome shotgun (WGS) entry which is preliminary data.</text>
</comment>
<evidence type="ECO:0000313" key="2">
    <source>
        <dbReference type="Proteomes" id="UP001324427"/>
    </source>
</evidence>
<gene>
    <name evidence="1" type="ORF">LTR36_005394</name>
</gene>
<evidence type="ECO:0008006" key="3">
    <source>
        <dbReference type="Google" id="ProtNLM"/>
    </source>
</evidence>
<proteinExistence type="predicted"/>
<accession>A0AAV9JDY3</accession>